<evidence type="ECO:0000313" key="2">
    <source>
        <dbReference type="EMBL" id="KAF5189761.1"/>
    </source>
</evidence>
<dbReference type="Gene3D" id="1.20.58.1970">
    <property type="match status" value="1"/>
</dbReference>
<dbReference type="PANTHER" id="PTHR24016">
    <property type="entry name" value="CONSERVED OLIGOMERIC GOLGI COMPLEX SUBUNIT 4"/>
    <property type="match status" value="1"/>
</dbReference>
<dbReference type="OrthoDB" id="47059at2759"/>
<protein>
    <submittedName>
        <fullName evidence="2">Conserved oligomeric golgi complex subunit</fullName>
    </submittedName>
</protein>
<organism evidence="2 3">
    <name type="scientific">Thalictrum thalictroides</name>
    <name type="common">Rue-anemone</name>
    <name type="synonym">Anemone thalictroides</name>
    <dbReference type="NCBI Taxonomy" id="46969"/>
    <lineage>
        <taxon>Eukaryota</taxon>
        <taxon>Viridiplantae</taxon>
        <taxon>Streptophyta</taxon>
        <taxon>Embryophyta</taxon>
        <taxon>Tracheophyta</taxon>
        <taxon>Spermatophyta</taxon>
        <taxon>Magnoliopsida</taxon>
        <taxon>Ranunculales</taxon>
        <taxon>Ranunculaceae</taxon>
        <taxon>Thalictroideae</taxon>
        <taxon>Thalictrum</taxon>
    </lineage>
</organism>
<dbReference type="InterPro" id="IPR048682">
    <property type="entry name" value="COG4"/>
</dbReference>
<dbReference type="AlphaFoldDB" id="A0A7J6VY34"/>
<dbReference type="EMBL" id="JABWDY010025050">
    <property type="protein sequence ID" value="KAF5189761.1"/>
    <property type="molecule type" value="Genomic_DNA"/>
</dbReference>
<name>A0A7J6VY34_THATH</name>
<evidence type="ECO:0000259" key="1">
    <source>
        <dbReference type="Pfam" id="PF20662"/>
    </source>
</evidence>
<proteinExistence type="predicted"/>
<dbReference type="Pfam" id="PF20662">
    <property type="entry name" value="COG4_C"/>
    <property type="match status" value="1"/>
</dbReference>
<comment type="caution">
    <text evidence="2">The sequence shown here is derived from an EMBL/GenBank/DDBJ whole genome shotgun (WGS) entry which is preliminary data.</text>
</comment>
<dbReference type="Proteomes" id="UP000554482">
    <property type="component" value="Unassembled WGS sequence"/>
</dbReference>
<accession>A0A7J6VY34</accession>
<dbReference type="PANTHER" id="PTHR24016:SF0">
    <property type="entry name" value="CONSERVED OLIGOMERIC GOLGI COMPLEX SUBUNIT 4"/>
    <property type="match status" value="1"/>
</dbReference>
<keyword evidence="3" id="KW-1185">Reference proteome</keyword>
<feature type="non-terminal residue" evidence="2">
    <location>
        <position position="1"/>
    </location>
</feature>
<dbReference type="InterPro" id="IPR048684">
    <property type="entry name" value="COG4_C"/>
</dbReference>
<sequence length="136" mass="15538">INNFSDQYEDFEKVSTDILGVSVDNVDKNLSGGHKEWTGYILKCSKLFQAKKATDHFKQLLSAGMEQLAATVTPRIRSMLDTLETTSYELSEVEYSENEVHNPWVQKLLHAVETNIIWLQPAMTVNNYDSLFTLSY</sequence>
<reference evidence="2 3" key="1">
    <citation type="submission" date="2020-06" db="EMBL/GenBank/DDBJ databases">
        <title>Transcriptomic and genomic resources for Thalictrum thalictroides and T. hernandezii: Facilitating candidate gene discovery in an emerging model plant lineage.</title>
        <authorList>
            <person name="Arias T."/>
            <person name="Riano-Pachon D.M."/>
            <person name="Di Stilio V.S."/>
        </authorList>
    </citation>
    <scope>NUCLEOTIDE SEQUENCE [LARGE SCALE GENOMIC DNA]</scope>
    <source>
        <strain evidence="3">cv. WT478/WT964</strain>
        <tissue evidence="2">Leaves</tissue>
    </source>
</reference>
<feature type="domain" description="Conserved oligomeric Golgi complex subunit 4 C-terminal" evidence="1">
    <location>
        <begin position="49"/>
        <end position="134"/>
    </location>
</feature>
<evidence type="ECO:0000313" key="3">
    <source>
        <dbReference type="Proteomes" id="UP000554482"/>
    </source>
</evidence>
<gene>
    <name evidence="2" type="ORF">FRX31_020652</name>
</gene>